<dbReference type="PROSITE" id="PS50236">
    <property type="entry name" value="CHCR"/>
    <property type="match status" value="1"/>
</dbReference>
<keyword evidence="6" id="KW-0472">Membrane</keyword>
<dbReference type="GO" id="GO:0007032">
    <property type="term" value="P:endosome organization"/>
    <property type="evidence" value="ECO:0007669"/>
    <property type="project" value="TreeGrafter"/>
</dbReference>
<evidence type="ECO:0000256" key="1">
    <source>
        <dbReference type="ARBA" id="ARBA00004184"/>
    </source>
</evidence>
<dbReference type="GO" id="GO:0030674">
    <property type="term" value="F:protein-macromolecule adaptor activity"/>
    <property type="evidence" value="ECO:0007669"/>
    <property type="project" value="TreeGrafter"/>
</dbReference>
<evidence type="ECO:0000256" key="3">
    <source>
        <dbReference type="ARBA" id="ARBA00022723"/>
    </source>
</evidence>
<keyword evidence="9" id="KW-0175">Coiled coil</keyword>
<feature type="coiled-coil region" evidence="9">
    <location>
        <begin position="576"/>
        <end position="603"/>
    </location>
</feature>
<gene>
    <name evidence="11" type="ORF">FGO68_gene12188</name>
</gene>
<accession>A0A8J8P3H1</accession>
<evidence type="ECO:0000256" key="5">
    <source>
        <dbReference type="ARBA" id="ARBA00022833"/>
    </source>
</evidence>
<evidence type="ECO:0000259" key="10">
    <source>
        <dbReference type="PROSITE" id="PS50089"/>
    </source>
</evidence>
<dbReference type="OrthoDB" id="26184at2759"/>
<dbReference type="InterPro" id="IPR000547">
    <property type="entry name" value="Clathrin_H-chain/VPS_repeat"/>
</dbReference>
<evidence type="ECO:0000256" key="2">
    <source>
        <dbReference type="ARBA" id="ARBA00007070"/>
    </source>
</evidence>
<keyword evidence="3" id="KW-0479">Metal-binding</keyword>
<dbReference type="GO" id="GO:0005768">
    <property type="term" value="C:endosome"/>
    <property type="evidence" value="ECO:0007669"/>
    <property type="project" value="UniProtKB-ARBA"/>
</dbReference>
<protein>
    <recommendedName>
        <fullName evidence="10">RING-type domain-containing protein</fullName>
    </recommendedName>
</protein>
<keyword evidence="4 7" id="KW-0863">Zinc-finger</keyword>
<feature type="domain" description="RING-type" evidence="10">
    <location>
        <begin position="612"/>
        <end position="652"/>
    </location>
</feature>
<keyword evidence="5" id="KW-0862">Zinc</keyword>
<evidence type="ECO:0000313" key="12">
    <source>
        <dbReference type="Proteomes" id="UP000785679"/>
    </source>
</evidence>
<proteinExistence type="inferred from homology"/>
<dbReference type="InterPro" id="IPR001841">
    <property type="entry name" value="Znf_RING"/>
</dbReference>
<dbReference type="Proteomes" id="UP000785679">
    <property type="component" value="Unassembled WGS sequence"/>
</dbReference>
<evidence type="ECO:0000256" key="6">
    <source>
        <dbReference type="ARBA" id="ARBA00023136"/>
    </source>
</evidence>
<dbReference type="GO" id="GO:0008270">
    <property type="term" value="F:zinc ion binding"/>
    <property type="evidence" value="ECO:0007669"/>
    <property type="project" value="UniProtKB-KW"/>
</dbReference>
<dbReference type="GO" id="GO:0048284">
    <property type="term" value="P:organelle fusion"/>
    <property type="evidence" value="ECO:0007669"/>
    <property type="project" value="TreeGrafter"/>
</dbReference>
<evidence type="ECO:0000256" key="8">
    <source>
        <dbReference type="PROSITE-ProRule" id="PRU01006"/>
    </source>
</evidence>
<dbReference type="PANTHER" id="PTHR23323">
    <property type="entry name" value="VACUOLAR PROTEIN SORTING-ASSOCIATED PROTEIN"/>
    <property type="match status" value="1"/>
</dbReference>
<evidence type="ECO:0000256" key="7">
    <source>
        <dbReference type="PROSITE-ProRule" id="PRU00175"/>
    </source>
</evidence>
<dbReference type="Gene3D" id="3.30.40.10">
    <property type="entry name" value="Zinc/RING finger domain, C3HC4 (zinc finger)"/>
    <property type="match status" value="1"/>
</dbReference>
<dbReference type="GO" id="GO:0030897">
    <property type="term" value="C:HOPS complex"/>
    <property type="evidence" value="ECO:0007669"/>
    <property type="project" value="TreeGrafter"/>
</dbReference>
<dbReference type="SMART" id="SM00184">
    <property type="entry name" value="RING"/>
    <property type="match status" value="1"/>
</dbReference>
<keyword evidence="12" id="KW-1185">Reference proteome</keyword>
<name>A0A8J8P3H1_HALGN</name>
<dbReference type="Pfam" id="PF23356">
    <property type="entry name" value="TPR_PEP5_VPS11"/>
    <property type="match status" value="1"/>
</dbReference>
<dbReference type="InterPro" id="IPR057308">
    <property type="entry name" value="CHCR_PEP5_VPS11"/>
</dbReference>
<sequence>MQLSIYDFANKLTVFCQSYPQVLFVEVEEDAIYLLAAIPAPGGPRGAAPIMQKQLFKLYEMEDNVKIQTLLKKGLYAEAREIARAANFPNEIIAEICKEHADNLYEKKQYDEALKQFIETIGFLNPSYVIQRYIEVPQLPNLILYLERLIDSPNTQRHQANLSSLADYNKDYTALLLNCYVKTKRPEKIAELIEKASVASNGKETIFDVATAIEVCRQQEDTLEQAEQLAIKSKQWSLLVQIKIENRKEPKEALEIIDKNINNLKEKVECLQLYAPKLFKAIQQAKSTGMGISTSMFEINKSTLVEQLQSLVRTIVAAMIEYKKIKQFKSEGIRHYQWDAAKQKIRIEDIMQIFVDDIGQMKDFLQHVIETYGNENFEKYLKELTSLNLYHRLLECYLYMNQNNQSSLYKPQISLEGNKIVRDINTFIERYDSKIEKNYVLFLFQIYNYSEGVQGCCERLDLKQELISYYIQKKEPERVLDVCTRYTTQAGTSASTSGAENNLADLWIQALTFFRDLDGVAGEAEDYLQRALQIIGEKKILSPLLVLEIVQARKNLKFKVLRKYLLDRLKAQDEVIKKSKKKVDENVEQIAKMSEEMADLRTTAKTFAQKECTNCKQKLVLPTIHFLCGHTFHDSCVESESNQTQPRRCPKCVNEFQEVLDTRAQLQDQARAGSEQFANELRQSQVKFEVIATYFGRGLFGELTQHLRQQNEK</sequence>
<comment type="similarity">
    <text evidence="2">Belongs to the VPS11 family.</text>
</comment>
<evidence type="ECO:0000313" key="11">
    <source>
        <dbReference type="EMBL" id="TNV85165.1"/>
    </source>
</evidence>
<dbReference type="PANTHER" id="PTHR23323:SF24">
    <property type="entry name" value="VACUOLAR PROTEIN SORTING-ASSOCIATED PROTEIN 11 HOMOLOG"/>
    <property type="match status" value="1"/>
</dbReference>
<dbReference type="GO" id="GO:0007033">
    <property type="term" value="P:vacuole organization"/>
    <property type="evidence" value="ECO:0007669"/>
    <property type="project" value="TreeGrafter"/>
</dbReference>
<dbReference type="InterPro" id="IPR013083">
    <property type="entry name" value="Znf_RING/FYVE/PHD"/>
</dbReference>
<dbReference type="EMBL" id="RRYP01002076">
    <property type="protein sequence ID" value="TNV85165.1"/>
    <property type="molecule type" value="Genomic_DNA"/>
</dbReference>
<comment type="subcellular location">
    <subcellularLocation>
        <location evidence="1">Endomembrane system</location>
        <topology evidence="1">Peripheral membrane protein</topology>
    </subcellularLocation>
</comment>
<organism evidence="11 12">
    <name type="scientific">Halteria grandinella</name>
    <dbReference type="NCBI Taxonomy" id="5974"/>
    <lineage>
        <taxon>Eukaryota</taxon>
        <taxon>Sar</taxon>
        <taxon>Alveolata</taxon>
        <taxon>Ciliophora</taxon>
        <taxon>Intramacronucleata</taxon>
        <taxon>Spirotrichea</taxon>
        <taxon>Stichotrichia</taxon>
        <taxon>Sporadotrichida</taxon>
        <taxon>Halteriidae</taxon>
        <taxon>Halteria</taxon>
    </lineage>
</organism>
<dbReference type="GO" id="GO:0006886">
    <property type="term" value="P:intracellular protein transport"/>
    <property type="evidence" value="ECO:0007669"/>
    <property type="project" value="UniProtKB-UniRule"/>
</dbReference>
<dbReference type="PROSITE" id="PS50089">
    <property type="entry name" value="ZF_RING_2"/>
    <property type="match status" value="1"/>
</dbReference>
<dbReference type="AlphaFoldDB" id="A0A8J8P3H1"/>
<feature type="repeat" description="CHCR" evidence="8">
    <location>
        <begin position="117"/>
        <end position="287"/>
    </location>
</feature>
<reference evidence="11" key="1">
    <citation type="submission" date="2019-06" db="EMBL/GenBank/DDBJ databases">
        <authorList>
            <person name="Zheng W."/>
        </authorList>
    </citation>
    <scope>NUCLEOTIDE SEQUENCE</scope>
    <source>
        <strain evidence="11">QDHG01</strain>
    </source>
</reference>
<comment type="caution">
    <text evidence="11">The sequence shown here is derived from an EMBL/GenBank/DDBJ whole genome shotgun (WGS) entry which is preliminary data.</text>
</comment>
<evidence type="ECO:0000256" key="9">
    <source>
        <dbReference type="SAM" id="Coils"/>
    </source>
</evidence>
<dbReference type="GO" id="GO:0006904">
    <property type="term" value="P:vesicle docking involved in exocytosis"/>
    <property type="evidence" value="ECO:0007669"/>
    <property type="project" value="TreeGrafter"/>
</dbReference>
<evidence type="ECO:0000256" key="4">
    <source>
        <dbReference type="ARBA" id="ARBA00022771"/>
    </source>
</evidence>
<dbReference type="SUPFAM" id="SSF57850">
    <property type="entry name" value="RING/U-box"/>
    <property type="match status" value="1"/>
</dbReference>